<proteinExistence type="predicted"/>
<sequence length="251" mass="28288">RNVGQFKGERDNPMIIIFVSSYLLENIEDEIAIYNATLVSIGYNTVIIEIDGGTAEDLKDQILSYWDDGHTVSGAVLIGNLPVAWFHHEDDFHGPAEFPCDLFLMDLDGEWRFNVNYGMYDRHTNGGGDTAPEIYVGRIDASNIPGDEIDITEDYLQKVHEYWMGDISHTDFALTYTEDDWDGSNDIRFGMGYGYDSYEAIWYPNVDGDDYVSNRLSSSTYEFIQLACHSWSGGHSFTNDGGVFSDDVRGA</sequence>
<reference evidence="1" key="1">
    <citation type="journal article" date="2014" name="Front. Microbiol.">
        <title>High frequency of phylogenetically diverse reductive dehalogenase-homologous genes in deep subseafloor sedimentary metagenomes.</title>
        <authorList>
            <person name="Kawai M."/>
            <person name="Futagami T."/>
            <person name="Toyoda A."/>
            <person name="Takaki Y."/>
            <person name="Nishi S."/>
            <person name="Hori S."/>
            <person name="Arai W."/>
            <person name="Tsubouchi T."/>
            <person name="Morono Y."/>
            <person name="Uchiyama I."/>
            <person name="Ito T."/>
            <person name="Fujiyama A."/>
            <person name="Inagaki F."/>
            <person name="Takami H."/>
        </authorList>
    </citation>
    <scope>NUCLEOTIDE SEQUENCE</scope>
    <source>
        <strain evidence="1">Expedition CK06-06</strain>
    </source>
</reference>
<evidence type="ECO:0000313" key="1">
    <source>
        <dbReference type="EMBL" id="GAH89773.1"/>
    </source>
</evidence>
<dbReference type="EMBL" id="BARU01036495">
    <property type="protein sequence ID" value="GAH89773.1"/>
    <property type="molecule type" value="Genomic_DNA"/>
</dbReference>
<protein>
    <recommendedName>
        <fullName evidence="2">Gingipain domain-containing protein</fullName>
    </recommendedName>
</protein>
<dbReference type="AlphaFoldDB" id="X1L6H5"/>
<accession>X1L6H5</accession>
<organism evidence="1">
    <name type="scientific">marine sediment metagenome</name>
    <dbReference type="NCBI Taxonomy" id="412755"/>
    <lineage>
        <taxon>unclassified sequences</taxon>
        <taxon>metagenomes</taxon>
        <taxon>ecological metagenomes</taxon>
    </lineage>
</organism>
<feature type="non-terminal residue" evidence="1">
    <location>
        <position position="251"/>
    </location>
</feature>
<feature type="non-terminal residue" evidence="1">
    <location>
        <position position="1"/>
    </location>
</feature>
<name>X1L6H5_9ZZZZ</name>
<comment type="caution">
    <text evidence="1">The sequence shown here is derived from an EMBL/GenBank/DDBJ whole genome shotgun (WGS) entry which is preliminary data.</text>
</comment>
<evidence type="ECO:0008006" key="2">
    <source>
        <dbReference type="Google" id="ProtNLM"/>
    </source>
</evidence>
<gene>
    <name evidence="1" type="ORF">S03H2_56984</name>
</gene>